<dbReference type="GO" id="GO:0005886">
    <property type="term" value="C:plasma membrane"/>
    <property type="evidence" value="ECO:0007669"/>
    <property type="project" value="UniProtKB-SubCell"/>
</dbReference>
<reference evidence="10 11" key="1">
    <citation type="submission" date="2019-03" db="EMBL/GenBank/DDBJ databases">
        <title>Genomic Encyclopedia of Type Strains, Phase IV (KMG-IV): sequencing the most valuable type-strain genomes for metagenomic binning, comparative biology and taxonomic classification.</title>
        <authorList>
            <person name="Goeker M."/>
        </authorList>
    </citation>
    <scope>NUCLEOTIDE SEQUENCE [LARGE SCALE GENOMIC DNA]</scope>
    <source>
        <strain evidence="10 11">DSM 19610</strain>
    </source>
</reference>
<protein>
    <submittedName>
        <fullName evidence="10">Uncharacterized protein</fullName>
    </submittedName>
</protein>
<evidence type="ECO:0000256" key="2">
    <source>
        <dbReference type="ARBA" id="ARBA00022448"/>
    </source>
</evidence>
<evidence type="ECO:0000256" key="4">
    <source>
        <dbReference type="ARBA" id="ARBA00022519"/>
    </source>
</evidence>
<feature type="transmembrane region" description="Helical" evidence="9">
    <location>
        <begin position="49"/>
        <end position="68"/>
    </location>
</feature>
<evidence type="ECO:0000313" key="11">
    <source>
        <dbReference type="Proteomes" id="UP000295707"/>
    </source>
</evidence>
<dbReference type="AlphaFoldDB" id="A0A4R1HGA5"/>
<feature type="transmembrane region" description="Helical" evidence="9">
    <location>
        <begin position="80"/>
        <end position="97"/>
    </location>
</feature>
<keyword evidence="11" id="KW-1185">Reference proteome</keyword>
<evidence type="ECO:0000256" key="7">
    <source>
        <dbReference type="ARBA" id="ARBA00023136"/>
    </source>
</evidence>
<keyword evidence="4" id="KW-0997">Cell inner membrane</keyword>
<dbReference type="Proteomes" id="UP000295707">
    <property type="component" value="Unassembled WGS sequence"/>
</dbReference>
<gene>
    <name evidence="10" type="ORF">DFR30_2610</name>
</gene>
<dbReference type="PANTHER" id="PTHR30574">
    <property type="entry name" value="INNER MEMBRANE PROTEIN YEDE"/>
    <property type="match status" value="1"/>
</dbReference>
<evidence type="ECO:0000313" key="10">
    <source>
        <dbReference type="EMBL" id="TCK19300.1"/>
    </source>
</evidence>
<organism evidence="10 11">
    <name type="scientific">Thiogranum longum</name>
    <dbReference type="NCBI Taxonomy" id="1537524"/>
    <lineage>
        <taxon>Bacteria</taxon>
        <taxon>Pseudomonadati</taxon>
        <taxon>Pseudomonadota</taxon>
        <taxon>Gammaproteobacteria</taxon>
        <taxon>Chromatiales</taxon>
        <taxon>Ectothiorhodospiraceae</taxon>
        <taxon>Thiogranum</taxon>
    </lineage>
</organism>
<keyword evidence="7 9" id="KW-0472">Membrane</keyword>
<evidence type="ECO:0000256" key="8">
    <source>
        <dbReference type="ARBA" id="ARBA00035655"/>
    </source>
</evidence>
<feature type="transmembrane region" description="Helical" evidence="9">
    <location>
        <begin position="118"/>
        <end position="139"/>
    </location>
</feature>
<comment type="subcellular location">
    <subcellularLocation>
        <location evidence="1">Cell inner membrane</location>
        <topology evidence="1">Multi-pass membrane protein</topology>
    </subcellularLocation>
</comment>
<proteinExistence type="inferred from homology"/>
<dbReference type="Pfam" id="PF04143">
    <property type="entry name" value="Sulf_transp"/>
    <property type="match status" value="1"/>
</dbReference>
<evidence type="ECO:0000256" key="6">
    <source>
        <dbReference type="ARBA" id="ARBA00022989"/>
    </source>
</evidence>
<evidence type="ECO:0000256" key="5">
    <source>
        <dbReference type="ARBA" id="ARBA00022692"/>
    </source>
</evidence>
<keyword evidence="5 9" id="KW-0812">Transmembrane</keyword>
<evidence type="ECO:0000256" key="3">
    <source>
        <dbReference type="ARBA" id="ARBA00022475"/>
    </source>
</evidence>
<keyword evidence="3" id="KW-1003">Cell membrane</keyword>
<keyword evidence="2" id="KW-0813">Transport</keyword>
<dbReference type="RefSeq" id="WP_132973844.1">
    <property type="nucleotide sequence ID" value="NZ_SMFX01000001.1"/>
</dbReference>
<feature type="transmembrane region" description="Helical" evidence="9">
    <location>
        <begin position="6"/>
        <end position="28"/>
    </location>
</feature>
<accession>A0A4R1HGA5</accession>
<evidence type="ECO:0000256" key="9">
    <source>
        <dbReference type="SAM" id="Phobius"/>
    </source>
</evidence>
<comment type="similarity">
    <text evidence="8">Belongs to the TsuA/YedE (TC 9.B.102) family.</text>
</comment>
<keyword evidence="6 9" id="KW-1133">Transmembrane helix</keyword>
<dbReference type="PANTHER" id="PTHR30574:SF1">
    <property type="entry name" value="SULPHUR TRANSPORT DOMAIN-CONTAINING PROTEIN"/>
    <property type="match status" value="1"/>
</dbReference>
<dbReference type="OrthoDB" id="9814020at2"/>
<dbReference type="EMBL" id="SMFX01000001">
    <property type="protein sequence ID" value="TCK19300.1"/>
    <property type="molecule type" value="Genomic_DNA"/>
</dbReference>
<comment type="caution">
    <text evidence="10">The sequence shown here is derived from an EMBL/GenBank/DDBJ whole genome shotgun (WGS) entry which is preliminary data.</text>
</comment>
<sequence>MENFTPVASLVGGILIGLAGAAMLYFNAKIAGISGIFGGLLQTKKNDTLWRVLFVAGLLSGGIVIDLFHPAALDFSVDRSMPAVIVAGLLVGFGARLGNGCTSGHGVCGIGRLAPRSIVAAATFIVTGAITAIVVNHYFGGSI</sequence>
<dbReference type="InterPro" id="IPR007272">
    <property type="entry name" value="Sulf_transp_TsuA/YedE"/>
</dbReference>
<name>A0A4R1HGA5_9GAMM</name>
<evidence type="ECO:0000256" key="1">
    <source>
        <dbReference type="ARBA" id="ARBA00004429"/>
    </source>
</evidence>